<accession>A0A1J5QGU2</accession>
<dbReference type="InterPro" id="IPR036390">
    <property type="entry name" value="WH_DNA-bd_sf"/>
</dbReference>
<comment type="caution">
    <text evidence="2">The sequence shown here is derived from an EMBL/GenBank/DDBJ whole genome shotgun (WGS) entry which is preliminary data.</text>
</comment>
<dbReference type="AlphaFoldDB" id="A0A1J5QGU2"/>
<protein>
    <submittedName>
        <fullName evidence="2">Uncharacterized protein</fullName>
    </submittedName>
</protein>
<evidence type="ECO:0000313" key="2">
    <source>
        <dbReference type="EMBL" id="OIQ82761.1"/>
    </source>
</evidence>
<feature type="region of interest" description="Disordered" evidence="1">
    <location>
        <begin position="64"/>
        <end position="87"/>
    </location>
</feature>
<organism evidence="2">
    <name type="scientific">mine drainage metagenome</name>
    <dbReference type="NCBI Taxonomy" id="410659"/>
    <lineage>
        <taxon>unclassified sequences</taxon>
        <taxon>metagenomes</taxon>
        <taxon>ecological metagenomes</taxon>
    </lineage>
</organism>
<gene>
    <name evidence="2" type="ORF">GALL_354450</name>
</gene>
<dbReference type="InterPro" id="IPR036388">
    <property type="entry name" value="WH-like_DNA-bd_sf"/>
</dbReference>
<dbReference type="Gene3D" id="1.10.10.10">
    <property type="entry name" value="Winged helix-like DNA-binding domain superfamily/Winged helix DNA-binding domain"/>
    <property type="match status" value="1"/>
</dbReference>
<dbReference type="EMBL" id="MLJW01000769">
    <property type="protein sequence ID" value="OIQ82761.1"/>
    <property type="molecule type" value="Genomic_DNA"/>
</dbReference>
<proteinExistence type="predicted"/>
<evidence type="ECO:0000256" key="1">
    <source>
        <dbReference type="SAM" id="MobiDB-lite"/>
    </source>
</evidence>
<reference evidence="2" key="1">
    <citation type="submission" date="2016-10" db="EMBL/GenBank/DDBJ databases">
        <title>Sequence of Gallionella enrichment culture.</title>
        <authorList>
            <person name="Poehlein A."/>
            <person name="Muehling M."/>
            <person name="Daniel R."/>
        </authorList>
    </citation>
    <scope>NUCLEOTIDE SEQUENCE</scope>
</reference>
<dbReference type="SUPFAM" id="SSF46785">
    <property type="entry name" value="Winged helix' DNA-binding domain"/>
    <property type="match status" value="1"/>
</dbReference>
<name>A0A1J5QGU2_9ZZZZ</name>
<sequence length="130" mass="13945">MNTNSAIPTLLASGERTRSQIAHELELSPPTVAGALVTLVAKGQIVVSGKTRIRGKDVALYALSDRPAGTREPSPAPLKKREASPAPLTPLADESVAQLLNSNLYQIWGGYFPLDATPLKSLAIRQYIER</sequence>